<evidence type="ECO:0000313" key="9">
    <source>
        <dbReference type="EnsemblMetazoa" id="tetur86g00020.1"/>
    </source>
</evidence>
<evidence type="ECO:0000256" key="5">
    <source>
        <dbReference type="ARBA" id="ARBA00023125"/>
    </source>
</evidence>
<dbReference type="GO" id="GO:0045944">
    <property type="term" value="P:positive regulation of transcription by RNA polymerase II"/>
    <property type="evidence" value="ECO:0007669"/>
    <property type="project" value="TreeGrafter"/>
</dbReference>
<evidence type="ECO:0000259" key="8">
    <source>
        <dbReference type="PROSITE" id="PS51843"/>
    </source>
</evidence>
<dbReference type="GO" id="GO:0004879">
    <property type="term" value="F:nuclear receptor activity"/>
    <property type="evidence" value="ECO:0007669"/>
    <property type="project" value="TreeGrafter"/>
</dbReference>
<dbReference type="PROSITE" id="PS51843">
    <property type="entry name" value="NR_LBD"/>
    <property type="match status" value="1"/>
</dbReference>
<dbReference type="InterPro" id="IPR000536">
    <property type="entry name" value="Nucl_hrmn_rcpt_lig-bd"/>
</dbReference>
<evidence type="ECO:0000256" key="1">
    <source>
        <dbReference type="ARBA" id="ARBA00022723"/>
    </source>
</evidence>
<evidence type="ECO:0000256" key="3">
    <source>
        <dbReference type="ARBA" id="ARBA00022833"/>
    </source>
</evidence>
<dbReference type="GO" id="GO:0030154">
    <property type="term" value="P:cell differentiation"/>
    <property type="evidence" value="ECO:0007669"/>
    <property type="project" value="TreeGrafter"/>
</dbReference>
<dbReference type="GO" id="GO:0000122">
    <property type="term" value="P:negative regulation of transcription by RNA polymerase II"/>
    <property type="evidence" value="ECO:0007669"/>
    <property type="project" value="TreeGrafter"/>
</dbReference>
<evidence type="ECO:0000313" key="10">
    <source>
        <dbReference type="Proteomes" id="UP000015104"/>
    </source>
</evidence>
<proteinExistence type="predicted"/>
<evidence type="ECO:0000256" key="7">
    <source>
        <dbReference type="ARBA" id="ARBA00023170"/>
    </source>
</evidence>
<evidence type="ECO:0000256" key="2">
    <source>
        <dbReference type="ARBA" id="ARBA00022771"/>
    </source>
</evidence>
<dbReference type="SUPFAM" id="SSF48508">
    <property type="entry name" value="Nuclear receptor ligand-binding domain"/>
    <property type="match status" value="1"/>
</dbReference>
<dbReference type="InterPro" id="IPR035500">
    <property type="entry name" value="NHR-like_dom_sf"/>
</dbReference>
<dbReference type="GO" id="GO:0000978">
    <property type="term" value="F:RNA polymerase II cis-regulatory region sequence-specific DNA binding"/>
    <property type="evidence" value="ECO:0007669"/>
    <property type="project" value="TreeGrafter"/>
</dbReference>
<gene>
    <name evidence="9" type="primary">107370585</name>
</gene>
<sequence>MDIDGCLSNLERHTNTTSYNGIDEPSVLSIPSPLMSLQSLPHLDPNYVENYLNEESGKVLDVGQIKEFSQAIDAYFASNHDTHEIGPLPTEDSSSTIQSSPSSSCFNTCNPSCNSPCNIHFNSPRNSSRYSSSTQLKHLSNINPDYRHVKIACPKFKSKLTLANDISKVKEPWISHVAKQILSVYYSPLSLKSEFISNQTMLDAFESVAVQEVAQAFKTTAFVNPHNDIGFIESHFFSDPTPPELVSTCEKIRAFRKLPTDDKVTLLKSAFLDFNALKGVIVFDPEVDGWVYGGKVWSRKWFYEINPAQTRRLDHIIETFPNLLRNDLNAIALLYTIGLFNPDLVKLKFRSTVRRERYTYIYLLKRYLTAYFGSDCEASDTLYRLMVKIDEIVELRRGTAKYFDSYQPGCSTIMTNHVAHLVQFKSL</sequence>
<reference evidence="10" key="1">
    <citation type="submission" date="2011-08" db="EMBL/GenBank/DDBJ databases">
        <authorList>
            <person name="Rombauts S."/>
        </authorList>
    </citation>
    <scope>NUCLEOTIDE SEQUENCE</scope>
    <source>
        <strain evidence="10">London</strain>
    </source>
</reference>
<keyword evidence="1" id="KW-0479">Metal-binding</keyword>
<organism evidence="9 10">
    <name type="scientific">Tetranychus urticae</name>
    <name type="common">Two-spotted spider mite</name>
    <dbReference type="NCBI Taxonomy" id="32264"/>
    <lineage>
        <taxon>Eukaryota</taxon>
        <taxon>Metazoa</taxon>
        <taxon>Ecdysozoa</taxon>
        <taxon>Arthropoda</taxon>
        <taxon>Chelicerata</taxon>
        <taxon>Arachnida</taxon>
        <taxon>Acari</taxon>
        <taxon>Acariformes</taxon>
        <taxon>Trombidiformes</taxon>
        <taxon>Prostigmata</taxon>
        <taxon>Eleutherengona</taxon>
        <taxon>Raphignathae</taxon>
        <taxon>Tetranychoidea</taxon>
        <taxon>Tetranychidae</taxon>
        <taxon>Tetranychus</taxon>
    </lineage>
</organism>
<keyword evidence="5" id="KW-0238">DNA-binding</keyword>
<dbReference type="Gene3D" id="1.10.565.10">
    <property type="entry name" value="Retinoid X Receptor"/>
    <property type="match status" value="1"/>
</dbReference>
<dbReference type="EnsemblMetazoa" id="tetur86g00020.1">
    <property type="protein sequence ID" value="tetur86g00020.1"/>
    <property type="gene ID" value="tetur86g00020"/>
</dbReference>
<dbReference type="eggNOG" id="KOG3575">
    <property type="taxonomic scope" value="Eukaryota"/>
</dbReference>
<dbReference type="STRING" id="32264.T1L6J0"/>
<dbReference type="InterPro" id="IPR050234">
    <property type="entry name" value="Nuclear_hormone_rcpt_NR1"/>
</dbReference>
<dbReference type="OrthoDB" id="6355676at2759"/>
<reference evidence="9" key="2">
    <citation type="submission" date="2015-06" db="UniProtKB">
        <authorList>
            <consortium name="EnsemblMetazoa"/>
        </authorList>
    </citation>
    <scope>IDENTIFICATION</scope>
</reference>
<dbReference type="EMBL" id="CAEY01001924">
    <property type="status" value="NOT_ANNOTATED_CDS"/>
    <property type="molecule type" value="Genomic_DNA"/>
</dbReference>
<dbReference type="PANTHER" id="PTHR24082:SF283">
    <property type="entry name" value="NUCLEAR HORMONE RECEPTOR HR96"/>
    <property type="match status" value="1"/>
</dbReference>
<dbReference type="Proteomes" id="UP000015104">
    <property type="component" value="Unassembled WGS sequence"/>
</dbReference>
<keyword evidence="7" id="KW-0675">Receptor</keyword>
<dbReference type="PANTHER" id="PTHR24082">
    <property type="entry name" value="NUCLEAR HORMONE RECEPTOR"/>
    <property type="match status" value="1"/>
</dbReference>
<name>T1L6J0_TETUR</name>
<keyword evidence="10" id="KW-1185">Reference proteome</keyword>
<keyword evidence="4" id="KW-0805">Transcription regulation</keyword>
<keyword evidence="3" id="KW-0862">Zinc</keyword>
<keyword evidence="2" id="KW-0863">Zinc-finger</keyword>
<dbReference type="AlphaFoldDB" id="T1L6J0"/>
<evidence type="ECO:0000256" key="6">
    <source>
        <dbReference type="ARBA" id="ARBA00023163"/>
    </source>
</evidence>
<dbReference type="KEGG" id="tut:107370585"/>
<dbReference type="GO" id="GO:0008270">
    <property type="term" value="F:zinc ion binding"/>
    <property type="evidence" value="ECO:0007669"/>
    <property type="project" value="UniProtKB-KW"/>
</dbReference>
<dbReference type="HOGENOM" id="CLU_052892_1_0_1"/>
<accession>T1L6J0</accession>
<protein>
    <recommendedName>
        <fullName evidence="8">NR LBD domain-containing protein</fullName>
    </recommendedName>
</protein>
<keyword evidence="6" id="KW-0804">Transcription</keyword>
<feature type="domain" description="NR LBD" evidence="8">
    <location>
        <begin position="193"/>
        <end position="427"/>
    </location>
</feature>
<evidence type="ECO:0000256" key="4">
    <source>
        <dbReference type="ARBA" id="ARBA00023015"/>
    </source>
</evidence>